<name>A0A561SA91_9ACTN</name>
<sequence length="388" mass="41240">MATDKPAKLTPTMITALLDALTAFGHEVHAPKGTANALIRRDLAFEHGTGTNRRVLLTAAGRAEAVRHAEEPPTGDDDAQASKARRDHVRTIADAMACNPATGTYPNRYNTSVTANGIPEPGRIITPPLVRARIVAAVWRGAAVTRQKSDDGRDVIVIRELSGTVTKMTDTTPAPDAPNSGPIADRVGHRSHSPIGPALDLLDAAGLTGCTVESGGPGVVRVTGPKLSAIVDAFTNDPYREWRASIETNLVTRNEYVRAAVSGPAGLAVYPTTPTPAHFDYPRDARVAVADGTVRRVARMVYRDGEPTRVKVTDDGGAEWLATECSPVVSDFPSGTLVNVVSLQGGGSFPAILRDTTTLHGRRAWLVQNADTDQPAIMSSRDNILTMR</sequence>
<dbReference type="AlphaFoldDB" id="A0A561SA91"/>
<accession>A0A561SA91</accession>
<comment type="caution">
    <text evidence="2">The sequence shown here is derived from an EMBL/GenBank/DDBJ whole genome shotgun (WGS) entry which is preliminary data.</text>
</comment>
<keyword evidence="3" id="KW-1185">Reference proteome</keyword>
<dbReference type="RefSeq" id="WP_145911519.1">
    <property type="nucleotide sequence ID" value="NZ_BAAAMZ010000022.1"/>
</dbReference>
<proteinExistence type="predicted"/>
<protein>
    <submittedName>
        <fullName evidence="2">Uncharacterized protein</fullName>
    </submittedName>
</protein>
<gene>
    <name evidence="2" type="ORF">FHX73_1895</name>
</gene>
<dbReference type="EMBL" id="VIWT01000008">
    <property type="protein sequence ID" value="TWF71724.1"/>
    <property type="molecule type" value="Genomic_DNA"/>
</dbReference>
<reference evidence="2 3" key="1">
    <citation type="submission" date="2019-06" db="EMBL/GenBank/DDBJ databases">
        <title>Sequencing the genomes of 1000 actinobacteria strains.</title>
        <authorList>
            <person name="Klenk H.-P."/>
        </authorList>
    </citation>
    <scope>NUCLEOTIDE SEQUENCE [LARGE SCALE GENOMIC DNA]</scope>
    <source>
        <strain evidence="2 3">DSM 44826</strain>
    </source>
</reference>
<dbReference type="OrthoDB" id="4217523at2"/>
<evidence type="ECO:0000313" key="2">
    <source>
        <dbReference type="EMBL" id="TWF71724.1"/>
    </source>
</evidence>
<evidence type="ECO:0000313" key="3">
    <source>
        <dbReference type="Proteomes" id="UP000317940"/>
    </source>
</evidence>
<evidence type="ECO:0000256" key="1">
    <source>
        <dbReference type="SAM" id="MobiDB-lite"/>
    </source>
</evidence>
<feature type="region of interest" description="Disordered" evidence="1">
    <location>
        <begin position="63"/>
        <end position="86"/>
    </location>
</feature>
<dbReference type="Proteomes" id="UP000317940">
    <property type="component" value="Unassembled WGS sequence"/>
</dbReference>
<organism evidence="2 3">
    <name type="scientific">Kitasatospora viridis</name>
    <dbReference type="NCBI Taxonomy" id="281105"/>
    <lineage>
        <taxon>Bacteria</taxon>
        <taxon>Bacillati</taxon>
        <taxon>Actinomycetota</taxon>
        <taxon>Actinomycetes</taxon>
        <taxon>Kitasatosporales</taxon>
        <taxon>Streptomycetaceae</taxon>
        <taxon>Kitasatospora</taxon>
    </lineage>
</organism>